<dbReference type="Pfam" id="PF04773">
    <property type="entry name" value="FecR"/>
    <property type="match status" value="1"/>
</dbReference>
<evidence type="ECO:0000313" key="5">
    <source>
        <dbReference type="Proteomes" id="UP000261174"/>
    </source>
</evidence>
<keyword evidence="1" id="KW-1133">Transmembrane helix</keyword>
<feature type="domain" description="FecR protein" evidence="2">
    <location>
        <begin position="108"/>
        <end position="201"/>
    </location>
</feature>
<proteinExistence type="predicted"/>
<feature type="domain" description="Protein FecR C-terminal" evidence="3">
    <location>
        <begin position="250"/>
        <end position="317"/>
    </location>
</feature>
<dbReference type="RefSeq" id="WP_116855045.1">
    <property type="nucleotide sequence ID" value="NZ_QTJV01000007.1"/>
</dbReference>
<reference evidence="4 5" key="1">
    <citation type="submission" date="2018-08" db="EMBL/GenBank/DDBJ databases">
        <title>Chitinophaga sp. K20C18050901, a novel bacterium isolated from forest soil.</title>
        <authorList>
            <person name="Wang C."/>
        </authorList>
    </citation>
    <scope>NUCLEOTIDE SEQUENCE [LARGE SCALE GENOMIC DNA]</scope>
    <source>
        <strain evidence="4 5">K20C18050901</strain>
    </source>
</reference>
<dbReference type="Pfam" id="PF16344">
    <property type="entry name" value="FecR_C"/>
    <property type="match status" value="1"/>
</dbReference>
<dbReference type="Gene3D" id="3.55.50.30">
    <property type="match status" value="1"/>
</dbReference>
<dbReference type="GO" id="GO:0016989">
    <property type="term" value="F:sigma factor antagonist activity"/>
    <property type="evidence" value="ECO:0007669"/>
    <property type="project" value="TreeGrafter"/>
</dbReference>
<dbReference type="AlphaFoldDB" id="A0A3E1NZB5"/>
<evidence type="ECO:0000313" key="4">
    <source>
        <dbReference type="EMBL" id="RFM33194.1"/>
    </source>
</evidence>
<dbReference type="InterPro" id="IPR012373">
    <property type="entry name" value="Ferrdict_sens_TM"/>
</dbReference>
<dbReference type="Gene3D" id="2.60.120.1440">
    <property type="match status" value="1"/>
</dbReference>
<keyword evidence="5" id="KW-1185">Reference proteome</keyword>
<protein>
    <submittedName>
        <fullName evidence="4">DUF4974 domain-containing protein</fullName>
    </submittedName>
</protein>
<comment type="caution">
    <text evidence="4">The sequence shown here is derived from an EMBL/GenBank/DDBJ whole genome shotgun (WGS) entry which is preliminary data.</text>
</comment>
<dbReference type="InterPro" id="IPR032508">
    <property type="entry name" value="FecR_C"/>
</dbReference>
<evidence type="ECO:0000256" key="1">
    <source>
        <dbReference type="SAM" id="Phobius"/>
    </source>
</evidence>
<dbReference type="OrthoDB" id="1524389at2"/>
<evidence type="ECO:0000259" key="2">
    <source>
        <dbReference type="Pfam" id="PF04773"/>
    </source>
</evidence>
<feature type="transmembrane region" description="Helical" evidence="1">
    <location>
        <begin position="70"/>
        <end position="92"/>
    </location>
</feature>
<keyword evidence="1" id="KW-0472">Membrane</keyword>
<keyword evidence="1" id="KW-0812">Transmembrane</keyword>
<name>A0A3E1NZB5_9BACT</name>
<dbReference type="PANTHER" id="PTHR30273">
    <property type="entry name" value="PERIPLASMIC SIGNAL SENSOR AND SIGMA FACTOR ACTIVATOR FECR-RELATED"/>
    <property type="match status" value="1"/>
</dbReference>
<evidence type="ECO:0000259" key="3">
    <source>
        <dbReference type="Pfam" id="PF16344"/>
    </source>
</evidence>
<gene>
    <name evidence="4" type="ORF">DXN04_19375</name>
</gene>
<dbReference type="InterPro" id="IPR006860">
    <property type="entry name" value="FecR"/>
</dbReference>
<accession>A0A3E1NZB5</accession>
<sequence length="323" mass="35935">MHTSSDKAAILSLLKKYRAGEATPEEAARVREWFDSFEELPDNPAFTDAANDAALEALERMFPPKVKVRVLPRILKVAAVFILICTSVLFIYQQLHQRPVPITYALLQAGKAERKKITLPDGSIVTINANTQLRIPSNFGVNDRVIEMSGEAVFDVAQQQAKPFIVHSGNLQTVVLGTSFNVKAYPGENEVEIAVLTGKVRIEKKVATQTAVLSAGLTKDQVLRYNEAKDSLDIGICKAGQIAAWQNYNYYFEKASIPEIAAVLERQYKIHITLTGPAKYNCKYTLQLKNETIENAMRLLSQLSGISYQINQNEIKINTTSCE</sequence>
<dbReference type="PANTHER" id="PTHR30273:SF2">
    <property type="entry name" value="PROTEIN FECR"/>
    <property type="match status" value="1"/>
</dbReference>
<dbReference type="EMBL" id="QTJV01000007">
    <property type="protein sequence ID" value="RFM33194.1"/>
    <property type="molecule type" value="Genomic_DNA"/>
</dbReference>
<organism evidence="4 5">
    <name type="scientific">Chitinophaga silvisoli</name>
    <dbReference type="NCBI Taxonomy" id="2291814"/>
    <lineage>
        <taxon>Bacteria</taxon>
        <taxon>Pseudomonadati</taxon>
        <taxon>Bacteroidota</taxon>
        <taxon>Chitinophagia</taxon>
        <taxon>Chitinophagales</taxon>
        <taxon>Chitinophagaceae</taxon>
        <taxon>Chitinophaga</taxon>
    </lineage>
</organism>
<dbReference type="Proteomes" id="UP000261174">
    <property type="component" value="Unassembled WGS sequence"/>
</dbReference>
<dbReference type="PIRSF" id="PIRSF018266">
    <property type="entry name" value="FecR"/>
    <property type="match status" value="1"/>
</dbReference>